<sequence length="502" mass="52498">MTRSHGRARTSTTSAWRSSRSTGRRSSTPASSPWWTAPASASAPAAPPFPSTCRTRTATPWNCAGTRRTPTPEHPAGPWASPAPESRCTRLTGGRAIVDDVAARQGRIDVLVNNAGRTHVGAVELTRAGPPPGAIVQLSSVGGQLSFAGFSAYSATEFALEGLSEALADEVRPLGIKVLVVEPGAFRTALFGNASTSGEQTGEGGGRRDRRPGRLSRLRTQGDRGLGEDGARHGLRRVSPRAAAGSLLPPRELLFLIGDIRDEAVTISRATSGGRDGSNGVDVPIGTRTAGVGGEQVSMRTRGALAAMTVGMCVAATAAAVAAPAAAAPSGGGEPRFLSARELPPHPTSAWHAGRVTAGQPEVLPVCVGEALPSTSVHRTFRTDLDTNAVQVTVVERDTQRAKEFAALLRKKLDGCAARLEREHPDVKAQQKYYGKLNVEEGVHVYGLHTAWNGGASDANLFAVGRDGRTVTLVRWGQLGKLSDAPVSGFKATARTAVNKLY</sequence>
<dbReference type="PANTHER" id="PTHR43976">
    <property type="entry name" value="SHORT CHAIN DEHYDROGENASE"/>
    <property type="match status" value="1"/>
</dbReference>
<dbReference type="Gene3D" id="3.40.50.720">
    <property type="entry name" value="NAD(P)-binding Rossmann-like Domain"/>
    <property type="match status" value="1"/>
</dbReference>
<reference evidence="4 5" key="1">
    <citation type="journal article" date="2019" name="J. Ind. Microbiol. Biotechnol.">
        <title>The complete genomic sequence of Streptomyces spectabilis NRRL-2792 and identification of secondary metabolite biosynthetic gene clusters.</title>
        <authorList>
            <person name="Sinha A."/>
            <person name="Phillips-Salemka S."/>
            <person name="Niraula T.A."/>
            <person name="Short K.A."/>
            <person name="Niraula N.P."/>
        </authorList>
    </citation>
    <scope>NUCLEOTIDE SEQUENCE [LARGE SCALE GENOMIC DNA]</scope>
    <source>
        <strain evidence="4 5">NRRL 2792</strain>
    </source>
</reference>
<dbReference type="PANTHER" id="PTHR43976:SF16">
    <property type="entry name" value="SHORT-CHAIN DEHYDROGENASE_REDUCTASE FAMILY PROTEIN"/>
    <property type="match status" value="1"/>
</dbReference>
<organism evidence="4 5">
    <name type="scientific">Streptomyces spectabilis</name>
    <dbReference type="NCBI Taxonomy" id="68270"/>
    <lineage>
        <taxon>Bacteria</taxon>
        <taxon>Bacillati</taxon>
        <taxon>Actinomycetota</taxon>
        <taxon>Actinomycetes</taxon>
        <taxon>Kitasatosporales</taxon>
        <taxon>Streptomycetaceae</taxon>
        <taxon>Streptomyces</taxon>
    </lineage>
</organism>
<feature type="compositionally biased region" description="Low complexity" evidence="3">
    <location>
        <begin position="9"/>
        <end position="44"/>
    </location>
</feature>
<gene>
    <name evidence="4" type="ORF">FH965_03890</name>
</gene>
<evidence type="ECO:0000313" key="4">
    <source>
        <dbReference type="EMBL" id="QDQ09806.1"/>
    </source>
</evidence>
<evidence type="ECO:0000313" key="5">
    <source>
        <dbReference type="Proteomes" id="UP000316806"/>
    </source>
</evidence>
<dbReference type="InterPro" id="IPR051911">
    <property type="entry name" value="SDR_oxidoreductase"/>
</dbReference>
<protein>
    <submittedName>
        <fullName evidence="4">SDR family NAD(P)-dependent oxidoreductase</fullName>
    </submittedName>
</protein>
<feature type="region of interest" description="Disordered" evidence="3">
    <location>
        <begin position="1"/>
        <end position="85"/>
    </location>
</feature>
<dbReference type="Pfam" id="PF00106">
    <property type="entry name" value="adh_short"/>
    <property type="match status" value="1"/>
</dbReference>
<keyword evidence="2" id="KW-0560">Oxidoreductase</keyword>
<accession>A0A516R2B9</accession>
<feature type="compositionally biased region" description="Basic and acidic residues" evidence="3">
    <location>
        <begin position="220"/>
        <end position="232"/>
    </location>
</feature>
<proteinExistence type="inferred from homology"/>
<evidence type="ECO:0000256" key="1">
    <source>
        <dbReference type="ARBA" id="ARBA00006484"/>
    </source>
</evidence>
<dbReference type="AlphaFoldDB" id="A0A516R2B9"/>
<dbReference type="SUPFAM" id="SSF51735">
    <property type="entry name" value="NAD(P)-binding Rossmann-fold domains"/>
    <property type="match status" value="1"/>
</dbReference>
<dbReference type="EMBL" id="CP040916">
    <property type="protein sequence ID" value="QDQ09806.1"/>
    <property type="molecule type" value="Genomic_DNA"/>
</dbReference>
<dbReference type="InterPro" id="IPR036291">
    <property type="entry name" value="NAD(P)-bd_dom_sf"/>
</dbReference>
<dbReference type="GO" id="GO:0016491">
    <property type="term" value="F:oxidoreductase activity"/>
    <property type="evidence" value="ECO:0007669"/>
    <property type="project" value="UniProtKB-KW"/>
</dbReference>
<name>A0A516R2B9_STRST</name>
<dbReference type="Proteomes" id="UP000316806">
    <property type="component" value="Chromosome"/>
</dbReference>
<dbReference type="PRINTS" id="PR00080">
    <property type="entry name" value="SDRFAMILY"/>
</dbReference>
<feature type="compositionally biased region" description="Basic residues" evidence="3">
    <location>
        <begin position="208"/>
        <end position="217"/>
    </location>
</feature>
<dbReference type="InterPro" id="IPR002347">
    <property type="entry name" value="SDR_fam"/>
</dbReference>
<evidence type="ECO:0000256" key="2">
    <source>
        <dbReference type="ARBA" id="ARBA00023002"/>
    </source>
</evidence>
<comment type="similarity">
    <text evidence="1">Belongs to the short-chain dehydrogenases/reductases (SDR) family.</text>
</comment>
<evidence type="ECO:0000256" key="3">
    <source>
        <dbReference type="SAM" id="MobiDB-lite"/>
    </source>
</evidence>
<feature type="region of interest" description="Disordered" evidence="3">
    <location>
        <begin position="192"/>
        <end position="234"/>
    </location>
</feature>